<evidence type="ECO:0000256" key="2">
    <source>
        <dbReference type="ARBA" id="ARBA00008610"/>
    </source>
</evidence>
<dbReference type="GO" id="GO:0005886">
    <property type="term" value="C:plasma membrane"/>
    <property type="evidence" value="ECO:0007669"/>
    <property type="project" value="UniProtKB-SubCell"/>
</dbReference>
<reference evidence="9 10" key="1">
    <citation type="submission" date="2016-11" db="EMBL/GenBank/DDBJ databases">
        <authorList>
            <person name="Jaros S."/>
            <person name="Januszkiewicz K."/>
            <person name="Wedrychowicz H."/>
        </authorList>
    </citation>
    <scope>NUCLEOTIDE SEQUENCE [LARGE SCALE GENOMIC DNA]</scope>
    <source>
        <strain evidence="9 10">DSM 46144</strain>
    </source>
</reference>
<dbReference type="RefSeq" id="WP_218617891.1">
    <property type="nucleotide sequence ID" value="NZ_FRCS01000012.1"/>
</dbReference>
<name>A0A1M7RGT9_9ACTN</name>
<dbReference type="InterPro" id="IPR003760">
    <property type="entry name" value="PnrA-like"/>
</dbReference>
<dbReference type="PANTHER" id="PTHR34296">
    <property type="entry name" value="TRANSCRIPTIONAL ACTIVATOR PROTEIN MED"/>
    <property type="match status" value="1"/>
</dbReference>
<dbReference type="InterPro" id="IPR028082">
    <property type="entry name" value="Peripla_BP_I"/>
</dbReference>
<gene>
    <name evidence="9" type="ORF">SAMN05443668_11263</name>
</gene>
<dbReference type="InterPro" id="IPR050957">
    <property type="entry name" value="BMP_lipoprotein"/>
</dbReference>
<dbReference type="SUPFAM" id="SSF53822">
    <property type="entry name" value="Periplasmic binding protein-like I"/>
    <property type="match status" value="1"/>
</dbReference>
<protein>
    <submittedName>
        <fullName evidence="9">Basic membrane protein A</fullName>
    </submittedName>
</protein>
<dbReference type="STRING" id="134849.SAMN05443668_11263"/>
<accession>A0A1M7RGT9</accession>
<keyword evidence="6" id="KW-0449">Lipoprotein</keyword>
<evidence type="ECO:0000256" key="5">
    <source>
        <dbReference type="ARBA" id="ARBA00023136"/>
    </source>
</evidence>
<keyword evidence="3" id="KW-1003">Cell membrane</keyword>
<keyword evidence="5" id="KW-0472">Membrane</keyword>
<evidence type="ECO:0000313" key="10">
    <source>
        <dbReference type="Proteomes" id="UP000184440"/>
    </source>
</evidence>
<organism evidence="9 10">
    <name type="scientific">Cryptosporangium aurantiacum</name>
    <dbReference type="NCBI Taxonomy" id="134849"/>
    <lineage>
        <taxon>Bacteria</taxon>
        <taxon>Bacillati</taxon>
        <taxon>Actinomycetota</taxon>
        <taxon>Actinomycetes</taxon>
        <taxon>Cryptosporangiales</taxon>
        <taxon>Cryptosporangiaceae</taxon>
        <taxon>Cryptosporangium</taxon>
    </lineage>
</organism>
<evidence type="ECO:0000256" key="1">
    <source>
        <dbReference type="ARBA" id="ARBA00004193"/>
    </source>
</evidence>
<evidence type="ECO:0000256" key="6">
    <source>
        <dbReference type="ARBA" id="ARBA00023288"/>
    </source>
</evidence>
<comment type="similarity">
    <text evidence="2">Belongs to the BMP lipoprotein family.</text>
</comment>
<dbReference type="Proteomes" id="UP000184440">
    <property type="component" value="Unassembled WGS sequence"/>
</dbReference>
<dbReference type="Pfam" id="PF02608">
    <property type="entry name" value="Bmp"/>
    <property type="match status" value="1"/>
</dbReference>
<evidence type="ECO:0000259" key="8">
    <source>
        <dbReference type="Pfam" id="PF02608"/>
    </source>
</evidence>
<dbReference type="PANTHER" id="PTHR34296:SF2">
    <property type="entry name" value="ABC TRANSPORTER GUANOSINE-BINDING PROTEIN NUPN"/>
    <property type="match status" value="1"/>
</dbReference>
<dbReference type="CDD" id="cd06354">
    <property type="entry name" value="PBP1_PrnA-like"/>
    <property type="match status" value="1"/>
</dbReference>
<proteinExistence type="inferred from homology"/>
<evidence type="ECO:0000256" key="7">
    <source>
        <dbReference type="SAM" id="SignalP"/>
    </source>
</evidence>
<dbReference type="Gene3D" id="3.40.50.2300">
    <property type="match status" value="2"/>
</dbReference>
<feature type="signal peptide" evidence="7">
    <location>
        <begin position="1"/>
        <end position="24"/>
    </location>
</feature>
<dbReference type="PROSITE" id="PS51257">
    <property type="entry name" value="PROKAR_LIPOPROTEIN"/>
    <property type="match status" value="1"/>
</dbReference>
<dbReference type="AlphaFoldDB" id="A0A1M7RGT9"/>
<evidence type="ECO:0000256" key="4">
    <source>
        <dbReference type="ARBA" id="ARBA00022729"/>
    </source>
</evidence>
<feature type="chain" id="PRO_5038916714" evidence="7">
    <location>
        <begin position="25"/>
        <end position="350"/>
    </location>
</feature>
<sequence>MRYPRGMKFAAVAAVLAMALTACGGSDDDSTSSDSTTAASGETLKIGLAYDIGGRGDKSFNDAAAAGFDKAAKEFKLENKELAAKADEVDADKEARLKELADAGYNTIVAVGFAYANALKTVAPDYPDVKFQIIDDSSVTAENVSSYTFKENESAYLVGALAALSSKTGTVGFVGGVNNPLIQKFEAGFKAGATAAKPSIKVVSTYISQPPDFSGFAAPDKGKVAATGLYERGADVIYAAAGLSNNGVFEAAAAQKKWAIGTDSDQYLTAAAAVKPYIIGSALKGVDTAVYDFIKSVEEDKFKAGNTVLGLKEDGVGYVINNEQFKTYATQIDKFKADIISGKITVPDKL</sequence>
<dbReference type="EMBL" id="FRCS01000012">
    <property type="protein sequence ID" value="SHN45467.1"/>
    <property type="molecule type" value="Genomic_DNA"/>
</dbReference>
<comment type="subcellular location">
    <subcellularLocation>
        <location evidence="1">Cell membrane</location>
        <topology evidence="1">Lipid-anchor</topology>
    </subcellularLocation>
</comment>
<feature type="domain" description="ABC transporter substrate-binding protein PnrA-like" evidence="8">
    <location>
        <begin position="52"/>
        <end position="348"/>
    </location>
</feature>
<evidence type="ECO:0000313" key="9">
    <source>
        <dbReference type="EMBL" id="SHN45467.1"/>
    </source>
</evidence>
<keyword evidence="4 7" id="KW-0732">Signal</keyword>
<evidence type="ECO:0000256" key="3">
    <source>
        <dbReference type="ARBA" id="ARBA00022475"/>
    </source>
</evidence>
<keyword evidence="10" id="KW-1185">Reference proteome</keyword>